<protein>
    <submittedName>
        <fullName evidence="1">Uncharacterized protein</fullName>
    </submittedName>
</protein>
<name>A0ABT3CQU7_9BACT</name>
<sequence>MEYAITFEDAVKYIEAFVNHRELETVAREMALGGTILRQGIYGGIETLVKDTGNAGWYCLNDENSDFPKLFLSFEENDQYEEDRRLESPVKENLHCPVKASVFKYSGDGSTQDIFNLLSTHTDKREPISMNINQSEVLSFKTNFLNNSVFKKYMQVPYGFFENRNHPEVLELFVNNSNIVYIRYYFGFDENVDNKIRIILIGVDKQGKNIVPEIKSQVLLDDDKILENSWPPK</sequence>
<evidence type="ECO:0000313" key="1">
    <source>
        <dbReference type="EMBL" id="MCV9385987.1"/>
    </source>
</evidence>
<dbReference type="EMBL" id="JAOYOD010000001">
    <property type="protein sequence ID" value="MCV9385987.1"/>
    <property type="molecule type" value="Genomic_DNA"/>
</dbReference>
<dbReference type="RefSeq" id="WP_264136772.1">
    <property type="nucleotide sequence ID" value="NZ_JAOYOD010000001.1"/>
</dbReference>
<organism evidence="1 2">
    <name type="scientific">Reichenbachiella ulvae</name>
    <dbReference type="NCBI Taxonomy" id="2980104"/>
    <lineage>
        <taxon>Bacteria</taxon>
        <taxon>Pseudomonadati</taxon>
        <taxon>Bacteroidota</taxon>
        <taxon>Cytophagia</taxon>
        <taxon>Cytophagales</taxon>
        <taxon>Reichenbachiellaceae</taxon>
        <taxon>Reichenbachiella</taxon>
    </lineage>
</organism>
<proteinExistence type="predicted"/>
<dbReference type="Proteomes" id="UP001300692">
    <property type="component" value="Unassembled WGS sequence"/>
</dbReference>
<keyword evidence="2" id="KW-1185">Reference proteome</keyword>
<gene>
    <name evidence="1" type="ORF">N7U62_04895</name>
</gene>
<accession>A0ABT3CQU7</accession>
<evidence type="ECO:0000313" key="2">
    <source>
        <dbReference type="Proteomes" id="UP001300692"/>
    </source>
</evidence>
<comment type="caution">
    <text evidence="1">The sequence shown here is derived from an EMBL/GenBank/DDBJ whole genome shotgun (WGS) entry which is preliminary data.</text>
</comment>
<reference evidence="1 2" key="1">
    <citation type="submission" date="2022-10" db="EMBL/GenBank/DDBJ databases">
        <title>Comparative genomics and taxonomic characterization of three novel marine species of genus Reichenbachiella exhibiting antioxidant and polysaccharide degradation activities.</title>
        <authorList>
            <person name="Muhammad N."/>
            <person name="Lee Y.-J."/>
            <person name="Ko J."/>
            <person name="Kim S.-G."/>
        </authorList>
    </citation>
    <scope>NUCLEOTIDE SEQUENCE [LARGE SCALE GENOMIC DNA]</scope>
    <source>
        <strain evidence="1 2">ABR2-5</strain>
    </source>
</reference>